<dbReference type="RefSeq" id="WP_136130061.1">
    <property type="nucleotide sequence ID" value="NZ_PDKU01000001.1"/>
</dbReference>
<organism evidence="1 2">
    <name type="scientific">Candidatus Pantoea edessiphila</name>
    <dbReference type="NCBI Taxonomy" id="2044610"/>
    <lineage>
        <taxon>Bacteria</taxon>
        <taxon>Pseudomonadati</taxon>
        <taxon>Pseudomonadota</taxon>
        <taxon>Gammaproteobacteria</taxon>
        <taxon>Enterobacterales</taxon>
        <taxon>Erwiniaceae</taxon>
        <taxon>Pantoea</taxon>
    </lineage>
</organism>
<proteinExistence type="predicted"/>
<sequence length="198" mass="23115">MKKLTNKNFILIIIMTFIIVSCDMKSIYCYKAPPGFSKIIICNNQPQNPIVKSLHKSLAIRNIEVVENNPKNREIYSKLVFSYPESKQSNSSVNANQTDCDLIHNTKIYFILPEQKIFLLTNDYFEALCPKKIKINNELQYINDQLINNIFDIYKLNHKATVLNPKTKPLNRINNIHHVNNIHNNNVHNRKLPRLIIN</sequence>
<protein>
    <recommendedName>
        <fullName evidence="3">Lipoprotein</fullName>
    </recommendedName>
</protein>
<comment type="caution">
    <text evidence="1">The sequence shown here is derived from an EMBL/GenBank/DDBJ whole genome shotgun (WGS) entry which is preliminary data.</text>
</comment>
<name>A0A2P5SX24_9GAMM</name>
<accession>A0A2P5SX24</accession>
<dbReference type="AlphaFoldDB" id="A0A2P5SX24"/>
<evidence type="ECO:0008006" key="3">
    <source>
        <dbReference type="Google" id="ProtNLM"/>
    </source>
</evidence>
<dbReference type="EMBL" id="PDKU01000001">
    <property type="protein sequence ID" value="PPI86898.1"/>
    <property type="molecule type" value="Genomic_DNA"/>
</dbReference>
<gene>
    <name evidence="1" type="ORF">CRV10_01445</name>
</gene>
<dbReference type="Proteomes" id="UP000296144">
    <property type="component" value="Unassembled WGS sequence"/>
</dbReference>
<keyword evidence="2" id="KW-1185">Reference proteome</keyword>
<reference evidence="1 2" key="1">
    <citation type="journal article" date="2018" name="Genome Biol. Evol.">
        <title>Cladogenesis and Genomic Streamlining in Extracellular Endosymbionts of Tropical Stink Bugs.</title>
        <authorList>
            <person name="Otero-Bravo A."/>
            <person name="Goffredi S."/>
            <person name="Sabree Z.L."/>
        </authorList>
    </citation>
    <scope>NUCLEOTIDE SEQUENCE [LARGE SCALE GENOMIC DNA]</scope>
    <source>
        <strain evidence="1 2">SoEL</strain>
    </source>
</reference>
<evidence type="ECO:0000313" key="1">
    <source>
        <dbReference type="EMBL" id="PPI86898.1"/>
    </source>
</evidence>
<dbReference type="PROSITE" id="PS51257">
    <property type="entry name" value="PROKAR_LIPOPROTEIN"/>
    <property type="match status" value="1"/>
</dbReference>
<evidence type="ECO:0000313" key="2">
    <source>
        <dbReference type="Proteomes" id="UP000296144"/>
    </source>
</evidence>